<evidence type="ECO:0000259" key="2">
    <source>
        <dbReference type="Pfam" id="PF06724"/>
    </source>
</evidence>
<dbReference type="InterPro" id="IPR009597">
    <property type="entry name" value="DUF1206"/>
</dbReference>
<protein>
    <submittedName>
        <fullName evidence="3">Uncharacterized protein DUF1206</fullName>
    </submittedName>
</protein>
<dbReference type="Pfam" id="PF06724">
    <property type="entry name" value="DUF1206"/>
    <property type="match status" value="3"/>
</dbReference>
<feature type="domain" description="DUF1206" evidence="2">
    <location>
        <begin position="185"/>
        <end position="250"/>
    </location>
</feature>
<feature type="transmembrane region" description="Helical" evidence="1">
    <location>
        <begin position="134"/>
        <end position="156"/>
    </location>
</feature>
<feature type="transmembrane region" description="Helical" evidence="1">
    <location>
        <begin position="103"/>
        <end position="122"/>
    </location>
</feature>
<dbReference type="AlphaFoldDB" id="A0A4R7ZDK2"/>
<keyword evidence="1" id="KW-0812">Transmembrane</keyword>
<accession>A0A4R7ZDK2</accession>
<feature type="transmembrane region" description="Helical" evidence="1">
    <location>
        <begin position="61"/>
        <end position="83"/>
    </location>
</feature>
<keyword evidence="1" id="KW-0472">Membrane</keyword>
<evidence type="ECO:0000256" key="1">
    <source>
        <dbReference type="SAM" id="Phobius"/>
    </source>
</evidence>
<evidence type="ECO:0000313" key="3">
    <source>
        <dbReference type="EMBL" id="TDW15115.1"/>
    </source>
</evidence>
<evidence type="ECO:0000313" key="4">
    <source>
        <dbReference type="Proteomes" id="UP000295447"/>
    </source>
</evidence>
<feature type="transmembrane region" description="Helical" evidence="1">
    <location>
        <begin position="228"/>
        <end position="248"/>
    </location>
</feature>
<feature type="transmembrane region" description="Helical" evidence="1">
    <location>
        <begin position="12"/>
        <end position="41"/>
    </location>
</feature>
<keyword evidence="4" id="KW-1185">Reference proteome</keyword>
<proteinExistence type="predicted"/>
<gene>
    <name evidence="3" type="ORF">EV650_6597</name>
</gene>
<feature type="transmembrane region" description="Helical" evidence="1">
    <location>
        <begin position="187"/>
        <end position="208"/>
    </location>
</feature>
<sequence length="256" mass="27093">MRNTAQEVRQSRWYGVAITVGLIAYGVVHLLIAWIAAQLAWGHSSKEASQQGALQELASQPFGGVLLWIVAIGLFVLVTWRILQLVYGHLDLEKKLSAGGRAVVYFVLGVSAVKVAIGSGGSSTSQQQSLTARLMAHGPGRVLVVVIGLAIIAIGVREIHKAVTKKFTEDLVGGVSETTILLGRIGYAAKGVALIVVGGLFGWAAIAYDPKKAGGLDTALRTVKEQPFGSVLLTVLALGFAAFGLYAFSWSRNARK</sequence>
<organism evidence="3 4">
    <name type="scientific">Kribbella kalugense</name>
    <dbReference type="NCBI Taxonomy" id="2512221"/>
    <lineage>
        <taxon>Bacteria</taxon>
        <taxon>Bacillati</taxon>
        <taxon>Actinomycetota</taxon>
        <taxon>Actinomycetes</taxon>
        <taxon>Propionibacteriales</taxon>
        <taxon>Kribbellaceae</taxon>
        <taxon>Kribbella</taxon>
    </lineage>
</organism>
<feature type="domain" description="DUF1206" evidence="2">
    <location>
        <begin position="20"/>
        <end position="84"/>
    </location>
</feature>
<dbReference type="EMBL" id="SODF01000003">
    <property type="protein sequence ID" value="TDW15115.1"/>
    <property type="molecule type" value="Genomic_DNA"/>
</dbReference>
<dbReference type="Proteomes" id="UP000295447">
    <property type="component" value="Unassembled WGS sequence"/>
</dbReference>
<keyword evidence="1" id="KW-1133">Transmembrane helix</keyword>
<feature type="domain" description="DUF1206" evidence="2">
    <location>
        <begin position="99"/>
        <end position="164"/>
    </location>
</feature>
<reference evidence="3 4" key="1">
    <citation type="submission" date="2019-03" db="EMBL/GenBank/DDBJ databases">
        <title>Genomic Encyclopedia of Type Strains, Phase III (KMG-III): the genomes of soil and plant-associated and newly described type strains.</title>
        <authorList>
            <person name="Whitman W."/>
        </authorList>
    </citation>
    <scope>NUCLEOTIDE SEQUENCE [LARGE SCALE GENOMIC DNA]</scope>
    <source>
        <strain evidence="3 4">VKM Ac-2570</strain>
    </source>
</reference>
<comment type="caution">
    <text evidence="3">The sequence shown here is derived from an EMBL/GenBank/DDBJ whole genome shotgun (WGS) entry which is preliminary data.</text>
</comment>
<dbReference type="RefSeq" id="WP_238174626.1">
    <property type="nucleotide sequence ID" value="NZ_SODF01000003.1"/>
</dbReference>
<name>A0A4R7ZDK2_9ACTN</name>